<dbReference type="PIRSF" id="PIRSF037420">
    <property type="entry name" value="PQQ_syn_pqqE"/>
    <property type="match status" value="1"/>
</dbReference>
<dbReference type="GO" id="GO:0046872">
    <property type="term" value="F:metal ion binding"/>
    <property type="evidence" value="ECO:0007669"/>
    <property type="project" value="UniProtKB-KW"/>
</dbReference>
<keyword evidence="6" id="KW-0411">Iron-sulfur</keyword>
<name>A0A2H0LQQ0_9BACT</name>
<dbReference type="SFLD" id="SFLDG01386">
    <property type="entry name" value="main_SPASM_domain-containing"/>
    <property type="match status" value="1"/>
</dbReference>
<evidence type="ECO:0000256" key="6">
    <source>
        <dbReference type="ARBA" id="ARBA00023014"/>
    </source>
</evidence>
<dbReference type="InterPro" id="IPR007197">
    <property type="entry name" value="rSAM"/>
</dbReference>
<evidence type="ECO:0000313" key="9">
    <source>
        <dbReference type="Proteomes" id="UP000230859"/>
    </source>
</evidence>
<dbReference type="PANTHER" id="PTHR11228:SF34">
    <property type="entry name" value="TUNGSTEN-CONTAINING ALDEHYDE FERREDOXIN OXIDOREDUCTASE COFACTOR MODIFYING PROTEIN"/>
    <property type="match status" value="1"/>
</dbReference>
<evidence type="ECO:0000256" key="2">
    <source>
        <dbReference type="ARBA" id="ARBA00022485"/>
    </source>
</evidence>
<accession>A0A2H0LQQ0</accession>
<dbReference type="SUPFAM" id="SSF102114">
    <property type="entry name" value="Radical SAM enzymes"/>
    <property type="match status" value="1"/>
</dbReference>
<gene>
    <name evidence="8" type="ORF">COV74_03720</name>
</gene>
<dbReference type="PROSITE" id="PS51918">
    <property type="entry name" value="RADICAL_SAM"/>
    <property type="match status" value="1"/>
</dbReference>
<evidence type="ECO:0000256" key="1">
    <source>
        <dbReference type="ARBA" id="ARBA00001966"/>
    </source>
</evidence>
<dbReference type="GO" id="GO:0003824">
    <property type="term" value="F:catalytic activity"/>
    <property type="evidence" value="ECO:0007669"/>
    <property type="project" value="InterPro"/>
</dbReference>
<dbReference type="NCBIfam" id="TIGR04053">
    <property type="entry name" value="TIGR04053 family radical SAM/SPASM domain-containing protein"/>
    <property type="match status" value="1"/>
</dbReference>
<dbReference type="GO" id="GO:0051539">
    <property type="term" value="F:4 iron, 4 sulfur cluster binding"/>
    <property type="evidence" value="ECO:0007669"/>
    <property type="project" value="UniProtKB-KW"/>
</dbReference>
<dbReference type="InterPro" id="IPR017200">
    <property type="entry name" value="PqqE-like"/>
</dbReference>
<dbReference type="Proteomes" id="UP000230859">
    <property type="component" value="Unassembled WGS sequence"/>
</dbReference>
<dbReference type="InterPro" id="IPR058240">
    <property type="entry name" value="rSAM_sf"/>
</dbReference>
<dbReference type="Gene3D" id="3.20.20.70">
    <property type="entry name" value="Aldolase class I"/>
    <property type="match status" value="1"/>
</dbReference>
<keyword evidence="3" id="KW-0949">S-adenosyl-L-methionine</keyword>
<evidence type="ECO:0000313" key="8">
    <source>
        <dbReference type="EMBL" id="PIQ86686.1"/>
    </source>
</evidence>
<sequence>MIVHSPNELKISAFDFNQRPFLVIWETTHACPLACVHCRASADKEASPDELTHDQAIKLLYDVKDMGTPIFIFSGGDPLMRQDLDELVRIAKSLRLRTGVIPAVSEMLTQARISELKASGLSQIAFSLDATTAGEHDTFRQVEGVFDHTLEAIEWAHQIQLPVQINSLINVHNTDSLDRLIDLIERLPIVFWEVFFLVPTGRGTQLPLMSAQKFEEAFVKIYALSQRVPFIVKITEAPHYRRFYIEQEMKKQGMDPACLTQEGVPLPEYLKRRSGPGGTIGRAPQGVNSGKGFVFVSHKGEVMPSGFLPVSAGNVKNESLKQVYREAPIMKALRDRTQLKGKCGPCVYNDVCGGSRARAFALTGDYLAEDPCCAYQPESLESSVI</sequence>
<evidence type="ECO:0000256" key="3">
    <source>
        <dbReference type="ARBA" id="ARBA00022691"/>
    </source>
</evidence>
<dbReference type="EMBL" id="PCVY01000037">
    <property type="protein sequence ID" value="PIQ86686.1"/>
    <property type="molecule type" value="Genomic_DNA"/>
</dbReference>
<evidence type="ECO:0000256" key="5">
    <source>
        <dbReference type="ARBA" id="ARBA00023004"/>
    </source>
</evidence>
<feature type="domain" description="Radical SAM core" evidence="7">
    <location>
        <begin position="17"/>
        <end position="255"/>
    </location>
</feature>
<comment type="cofactor">
    <cofactor evidence="1">
        <name>[4Fe-4S] cluster</name>
        <dbReference type="ChEBI" id="CHEBI:49883"/>
    </cofactor>
</comment>
<protein>
    <submittedName>
        <fullName evidence="8">Radical SAM/SPASM domain-containing protein</fullName>
    </submittedName>
</protein>
<dbReference type="CDD" id="cd21123">
    <property type="entry name" value="SPASM_MftC-like"/>
    <property type="match status" value="1"/>
</dbReference>
<dbReference type="Pfam" id="PF04055">
    <property type="entry name" value="Radical_SAM"/>
    <property type="match status" value="1"/>
</dbReference>
<dbReference type="InterPro" id="IPR050377">
    <property type="entry name" value="Radical_SAM_PqqE_MftC-like"/>
</dbReference>
<dbReference type="CDD" id="cd01335">
    <property type="entry name" value="Radical_SAM"/>
    <property type="match status" value="1"/>
</dbReference>
<keyword evidence="4" id="KW-0479">Metal-binding</keyword>
<evidence type="ECO:0000256" key="4">
    <source>
        <dbReference type="ARBA" id="ARBA00022723"/>
    </source>
</evidence>
<dbReference type="AlphaFoldDB" id="A0A2H0LQQ0"/>
<dbReference type="SFLD" id="SFLDG01067">
    <property type="entry name" value="SPASM/twitch_domain_containing"/>
    <property type="match status" value="1"/>
</dbReference>
<reference evidence="8 9" key="1">
    <citation type="submission" date="2017-09" db="EMBL/GenBank/DDBJ databases">
        <title>Depth-based differentiation of microbial function through sediment-hosted aquifers and enrichment of novel symbionts in the deep terrestrial subsurface.</title>
        <authorList>
            <person name="Probst A.J."/>
            <person name="Ladd B."/>
            <person name="Jarett J.K."/>
            <person name="Geller-Mcgrath D.E."/>
            <person name="Sieber C.M."/>
            <person name="Emerson J.B."/>
            <person name="Anantharaman K."/>
            <person name="Thomas B.C."/>
            <person name="Malmstrom R."/>
            <person name="Stieglmeier M."/>
            <person name="Klingl A."/>
            <person name="Woyke T."/>
            <person name="Ryan C.M."/>
            <person name="Banfield J.F."/>
        </authorList>
    </citation>
    <scope>NUCLEOTIDE SEQUENCE [LARGE SCALE GENOMIC DNA]</scope>
    <source>
        <strain evidence="8">CG11_big_fil_rev_8_21_14_0_20_45_26</strain>
    </source>
</reference>
<organism evidence="8 9">
    <name type="scientific">Candidatus Abzuiibacterium crystallinum</name>
    <dbReference type="NCBI Taxonomy" id="1974748"/>
    <lineage>
        <taxon>Bacteria</taxon>
        <taxon>Pseudomonadati</taxon>
        <taxon>Candidatus Omnitrophota</taxon>
        <taxon>Candidatus Abzuiibacterium</taxon>
    </lineage>
</organism>
<keyword evidence="2" id="KW-0004">4Fe-4S</keyword>
<proteinExistence type="predicted"/>
<evidence type="ECO:0000259" key="7">
    <source>
        <dbReference type="PROSITE" id="PS51918"/>
    </source>
</evidence>
<dbReference type="PANTHER" id="PTHR11228">
    <property type="entry name" value="RADICAL SAM DOMAIN PROTEIN"/>
    <property type="match status" value="1"/>
</dbReference>
<dbReference type="SFLD" id="SFLDS00029">
    <property type="entry name" value="Radical_SAM"/>
    <property type="match status" value="1"/>
</dbReference>
<comment type="caution">
    <text evidence="8">The sequence shown here is derived from an EMBL/GenBank/DDBJ whole genome shotgun (WGS) entry which is preliminary data.</text>
</comment>
<dbReference type="InterPro" id="IPR013785">
    <property type="entry name" value="Aldolase_TIM"/>
</dbReference>
<keyword evidence="5" id="KW-0408">Iron</keyword>